<dbReference type="InterPro" id="IPR032675">
    <property type="entry name" value="LRR_dom_sf"/>
</dbReference>
<sequence length="332" mass="37220">MTHDMMTIACLPQETIDQIAVFVGHERGSSAVLKSLRLVSRPFYYSASRVLFQEFYITREYAGFKESDRRDDIRAFLELFRSGTSRFIRVMRVSGPNHLASSGLTEEEEEEEQADTIANALQGNTRPKLKALDLCNISDSMLHEFCQPAMAPIIAGLRYLKIIGCRGRSNGVEIQTILQYCESVRAVEWINCETFFDRPTGIIHPKTPLERIRLNGMSGNIVASPLSLLATVCNARNTIRYLSVYPMKWQSAALEEQVDELVGELTSCPFLYHPNMGSFPESLARRYGCKSISQVLKSHTKRVIHILAVHNGFNTSPANSSRLTHLEAALGG</sequence>
<dbReference type="AlphaFoldDB" id="A0A5N7AKC9"/>
<evidence type="ECO:0008006" key="3">
    <source>
        <dbReference type="Google" id="ProtNLM"/>
    </source>
</evidence>
<dbReference type="EMBL" id="ML737567">
    <property type="protein sequence ID" value="KAE8370265.1"/>
    <property type="molecule type" value="Genomic_DNA"/>
</dbReference>
<organism evidence="1 2">
    <name type="scientific">Aspergillus caelatus</name>
    <dbReference type="NCBI Taxonomy" id="61420"/>
    <lineage>
        <taxon>Eukaryota</taxon>
        <taxon>Fungi</taxon>
        <taxon>Dikarya</taxon>
        <taxon>Ascomycota</taxon>
        <taxon>Pezizomycotina</taxon>
        <taxon>Eurotiomycetes</taxon>
        <taxon>Eurotiomycetidae</taxon>
        <taxon>Eurotiales</taxon>
        <taxon>Aspergillaceae</taxon>
        <taxon>Aspergillus</taxon>
        <taxon>Aspergillus subgen. Circumdati</taxon>
    </lineage>
</organism>
<dbReference type="GeneID" id="43656007"/>
<dbReference type="OrthoDB" id="4488332at2759"/>
<proteinExistence type="predicted"/>
<evidence type="ECO:0000313" key="2">
    <source>
        <dbReference type="Proteomes" id="UP000326268"/>
    </source>
</evidence>
<reference evidence="1 2" key="1">
    <citation type="submission" date="2019-04" db="EMBL/GenBank/DDBJ databases">
        <title>Friends and foes A comparative genomics studyof 23 Aspergillus species from section Flavi.</title>
        <authorList>
            <consortium name="DOE Joint Genome Institute"/>
            <person name="Kjaerbolling I."/>
            <person name="Vesth T."/>
            <person name="Frisvad J.C."/>
            <person name="Nybo J.L."/>
            <person name="Theobald S."/>
            <person name="Kildgaard S."/>
            <person name="Isbrandt T."/>
            <person name="Kuo A."/>
            <person name="Sato A."/>
            <person name="Lyhne E.K."/>
            <person name="Kogle M.E."/>
            <person name="Wiebenga A."/>
            <person name="Kun R.S."/>
            <person name="Lubbers R.J."/>
            <person name="Makela M.R."/>
            <person name="Barry K."/>
            <person name="Chovatia M."/>
            <person name="Clum A."/>
            <person name="Daum C."/>
            <person name="Haridas S."/>
            <person name="He G."/>
            <person name="LaButti K."/>
            <person name="Lipzen A."/>
            <person name="Mondo S."/>
            <person name="Riley R."/>
            <person name="Salamov A."/>
            <person name="Simmons B.A."/>
            <person name="Magnuson J.K."/>
            <person name="Henrissat B."/>
            <person name="Mortensen U.H."/>
            <person name="Larsen T.O."/>
            <person name="Devries R.P."/>
            <person name="Grigoriev I.V."/>
            <person name="Machida M."/>
            <person name="Baker S.E."/>
            <person name="Andersen M.R."/>
        </authorList>
    </citation>
    <scope>NUCLEOTIDE SEQUENCE [LARGE SCALE GENOMIC DNA]</scope>
    <source>
        <strain evidence="1 2">CBS 763.97</strain>
    </source>
</reference>
<name>A0A5N7AKC9_9EURO</name>
<dbReference type="Proteomes" id="UP000326268">
    <property type="component" value="Unassembled WGS sequence"/>
</dbReference>
<dbReference type="RefSeq" id="XP_031933346.1">
    <property type="nucleotide sequence ID" value="XM_032071561.1"/>
</dbReference>
<accession>A0A5N7AKC9</accession>
<dbReference type="Gene3D" id="3.80.10.10">
    <property type="entry name" value="Ribonuclease Inhibitor"/>
    <property type="match status" value="1"/>
</dbReference>
<gene>
    <name evidence="1" type="ORF">BDV27DRAFT_152422</name>
</gene>
<protein>
    <recommendedName>
        <fullName evidence="3">F-box domain-containing protein</fullName>
    </recommendedName>
</protein>
<keyword evidence="2" id="KW-1185">Reference proteome</keyword>
<evidence type="ECO:0000313" key="1">
    <source>
        <dbReference type="EMBL" id="KAE8370265.1"/>
    </source>
</evidence>